<dbReference type="Pfam" id="PF14060">
    <property type="entry name" value="DUF4252"/>
    <property type="match status" value="1"/>
</dbReference>
<keyword evidence="3" id="KW-1185">Reference proteome</keyword>
<reference evidence="2 3" key="1">
    <citation type="submission" date="2023-09" db="EMBL/GenBank/DDBJ databases">
        <authorList>
            <person name="Rey-Velasco X."/>
        </authorList>
    </citation>
    <scope>NUCLEOTIDE SEQUENCE [LARGE SCALE GENOMIC DNA]</scope>
    <source>
        <strain evidence="2 3">F297</strain>
    </source>
</reference>
<proteinExistence type="predicted"/>
<accession>A0ABU3CS43</accession>
<sequence>MKILKTVCCLAAVLVLLSCNNEPTLQEYYVENQSDKEFLAIDLPVSMFANSESLSEDQRATLETVKKVNVLAYPIKDGNEKFTTEKAELENILKDEEYQLLIRYGSGERGAEVYFTGDEEAIDEFIVFGFDNSKGMGVARVLGEDMNPASLMKLLKSMEEGDVNLDAFNSIGEIFREDKDMADSSAVEIDTVNVENDSLEAVE</sequence>
<feature type="chain" id="PRO_5046785867" evidence="1">
    <location>
        <begin position="22"/>
        <end position="203"/>
    </location>
</feature>
<organism evidence="2 3">
    <name type="scientific">Autumnicola edwardsiae</name>
    <dbReference type="NCBI Taxonomy" id="3075594"/>
    <lineage>
        <taxon>Bacteria</taxon>
        <taxon>Pseudomonadati</taxon>
        <taxon>Bacteroidota</taxon>
        <taxon>Flavobacteriia</taxon>
        <taxon>Flavobacteriales</taxon>
        <taxon>Flavobacteriaceae</taxon>
        <taxon>Autumnicola</taxon>
    </lineage>
</organism>
<comment type="caution">
    <text evidence="2">The sequence shown here is derived from an EMBL/GenBank/DDBJ whole genome shotgun (WGS) entry which is preliminary data.</text>
</comment>
<feature type="signal peptide" evidence="1">
    <location>
        <begin position="1"/>
        <end position="21"/>
    </location>
</feature>
<dbReference type="Proteomes" id="UP001248819">
    <property type="component" value="Unassembled WGS sequence"/>
</dbReference>
<dbReference type="EMBL" id="JAVRHP010000010">
    <property type="protein sequence ID" value="MDT0649169.1"/>
    <property type="molecule type" value="Genomic_DNA"/>
</dbReference>
<protein>
    <submittedName>
        <fullName evidence="2">DUF4252 domain-containing protein</fullName>
    </submittedName>
</protein>
<evidence type="ECO:0000313" key="2">
    <source>
        <dbReference type="EMBL" id="MDT0649169.1"/>
    </source>
</evidence>
<keyword evidence="1" id="KW-0732">Signal</keyword>
<dbReference type="InterPro" id="IPR025348">
    <property type="entry name" value="DUF4252"/>
</dbReference>
<evidence type="ECO:0000256" key="1">
    <source>
        <dbReference type="SAM" id="SignalP"/>
    </source>
</evidence>
<evidence type="ECO:0000313" key="3">
    <source>
        <dbReference type="Proteomes" id="UP001248819"/>
    </source>
</evidence>
<gene>
    <name evidence="2" type="ORF">RM529_03385</name>
</gene>
<name>A0ABU3CS43_9FLAO</name>
<dbReference type="PROSITE" id="PS51257">
    <property type="entry name" value="PROKAR_LIPOPROTEIN"/>
    <property type="match status" value="1"/>
</dbReference>
<dbReference type="RefSeq" id="WP_311483346.1">
    <property type="nucleotide sequence ID" value="NZ_JAVRHP010000010.1"/>
</dbReference>